<gene>
    <name evidence="2" type="ORF">I7412_16205</name>
</gene>
<dbReference type="Proteomes" id="UP000604475">
    <property type="component" value="Unassembled WGS sequence"/>
</dbReference>
<protein>
    <recommendedName>
        <fullName evidence="4">FHA domain-containing protein</fullName>
    </recommendedName>
</protein>
<evidence type="ECO:0000313" key="2">
    <source>
        <dbReference type="EMBL" id="MBL7628668.1"/>
    </source>
</evidence>
<comment type="caution">
    <text evidence="2">The sequence shown here is derived from an EMBL/GenBank/DDBJ whole genome shotgun (WGS) entry which is preliminary data.</text>
</comment>
<keyword evidence="3" id="KW-1185">Reference proteome</keyword>
<evidence type="ECO:0008006" key="4">
    <source>
        <dbReference type="Google" id="ProtNLM"/>
    </source>
</evidence>
<feature type="non-terminal residue" evidence="2">
    <location>
        <position position="149"/>
    </location>
</feature>
<feature type="region of interest" description="Disordered" evidence="1">
    <location>
        <begin position="117"/>
        <end position="149"/>
    </location>
</feature>
<feature type="compositionally biased region" description="Pro residues" evidence="1">
    <location>
        <begin position="132"/>
        <end position="149"/>
    </location>
</feature>
<reference evidence="2" key="1">
    <citation type="submission" date="2020-12" db="EMBL/GenBank/DDBJ databases">
        <title>Genomic characterization of non-nitrogen-fixing Frankia strains.</title>
        <authorList>
            <person name="Carlos-Shanley C."/>
            <person name="Guerra T."/>
            <person name="Hahn D."/>
        </authorList>
    </citation>
    <scope>NUCLEOTIDE SEQUENCE</scope>
    <source>
        <strain evidence="2">CN6</strain>
    </source>
</reference>
<accession>A0A937RAL9</accession>
<evidence type="ECO:0000256" key="1">
    <source>
        <dbReference type="SAM" id="MobiDB-lite"/>
    </source>
</evidence>
<name>A0A937RAL9_9ACTN</name>
<sequence>MTGGWAVHHPTNAQVSFGNRSWALREGRLLAYGRAPDRHIHIPDPRVSAHAGLLFMQAGWVWLRHDSTSHGLVILEPGTAPRVVPKRPTGQAALAQPLLTAVCELELMGRAGGLRLRVRQRRPADGRGGGPAGPPPPPPPPPPGGGRGP</sequence>
<proteinExistence type="predicted"/>
<dbReference type="EMBL" id="JAEACQ010000194">
    <property type="protein sequence ID" value="MBL7628668.1"/>
    <property type="molecule type" value="Genomic_DNA"/>
</dbReference>
<evidence type="ECO:0000313" key="3">
    <source>
        <dbReference type="Proteomes" id="UP000604475"/>
    </source>
</evidence>
<dbReference type="AlphaFoldDB" id="A0A937RAL9"/>
<organism evidence="2 3">
    <name type="scientific">Frankia nepalensis</name>
    <dbReference type="NCBI Taxonomy" id="1836974"/>
    <lineage>
        <taxon>Bacteria</taxon>
        <taxon>Bacillati</taxon>
        <taxon>Actinomycetota</taxon>
        <taxon>Actinomycetes</taxon>
        <taxon>Frankiales</taxon>
        <taxon>Frankiaceae</taxon>
        <taxon>Frankia</taxon>
    </lineage>
</organism>